<dbReference type="Proteomes" id="UP000017184">
    <property type="component" value="Chromosome"/>
</dbReference>
<dbReference type="EMBL" id="CP004885">
    <property type="protein sequence ID" value="AGX87028.1"/>
    <property type="molecule type" value="Genomic_DNA"/>
</dbReference>
<dbReference type="InterPro" id="IPR017870">
    <property type="entry name" value="FeS_cluster_insertion_CS"/>
</dbReference>
<sequence>MAITITDSAAQRIEQALTKRGQGLGIRVRVVTTGCSGMAYRMEYVDEADPDDMVFTDHGVQVYVDPRSAVYMEETTLDYVREGLKEGFKFHNPQERDQCGCGGSFRV</sequence>
<accession>U5N9V5</accession>
<evidence type="ECO:0000259" key="2">
    <source>
        <dbReference type="Pfam" id="PF01521"/>
    </source>
</evidence>
<dbReference type="STRING" id="946483.Cenrod_0925"/>
<reference evidence="3 4" key="1">
    <citation type="journal article" date="2013" name="Genome Biol.">
        <title>Genomic analysis reveals key aspects of prokaryotic symbiosis in the phototrophic consortium "Chlorochromatium aggregatum".</title>
        <authorList>
            <person name="Liu Z."/>
            <person name="Muller J."/>
            <person name="Li T."/>
            <person name="Alvey R.M."/>
            <person name="Vogl K."/>
            <person name="Frigaard N.U."/>
            <person name="Rockwell N.C."/>
            <person name="Boyd E.S."/>
            <person name="Tomsho L.P."/>
            <person name="Schuster S.C."/>
            <person name="Henke P."/>
            <person name="Rohde M."/>
            <person name="Overmann J."/>
            <person name="Bryant D.A."/>
        </authorList>
    </citation>
    <scope>NUCLEOTIDE SEQUENCE [LARGE SCALE GENOMIC DNA]</scope>
    <source>
        <strain evidence="3">CR</strain>
    </source>
</reference>
<name>U5N9V5_9BURK</name>
<dbReference type="InterPro" id="IPR050322">
    <property type="entry name" value="Fe-S_cluster_asmbl/transfer"/>
</dbReference>
<dbReference type="GO" id="GO:0005829">
    <property type="term" value="C:cytosol"/>
    <property type="evidence" value="ECO:0007669"/>
    <property type="project" value="TreeGrafter"/>
</dbReference>
<dbReference type="OrthoDB" id="9801228at2"/>
<dbReference type="InterPro" id="IPR000361">
    <property type="entry name" value="ATAP_core_dom"/>
</dbReference>
<evidence type="ECO:0000313" key="4">
    <source>
        <dbReference type="Proteomes" id="UP000017184"/>
    </source>
</evidence>
<feature type="domain" description="Core" evidence="2">
    <location>
        <begin position="1"/>
        <end position="102"/>
    </location>
</feature>
<dbReference type="HOGENOM" id="CLU_069054_5_1_4"/>
<dbReference type="InterPro" id="IPR035903">
    <property type="entry name" value="HesB-like_dom_sf"/>
</dbReference>
<dbReference type="PROSITE" id="PS01152">
    <property type="entry name" value="HESB"/>
    <property type="match status" value="1"/>
</dbReference>
<dbReference type="RefSeq" id="WP_022771848.1">
    <property type="nucleotide sequence ID" value="NC_022576.1"/>
</dbReference>
<evidence type="ECO:0000256" key="1">
    <source>
        <dbReference type="ARBA" id="ARBA00006718"/>
    </source>
</evidence>
<dbReference type="Gene3D" id="2.60.300.12">
    <property type="entry name" value="HesB-like domain"/>
    <property type="match status" value="1"/>
</dbReference>
<dbReference type="Pfam" id="PF01521">
    <property type="entry name" value="Fe-S_biosyn"/>
    <property type="match status" value="1"/>
</dbReference>
<dbReference type="PANTHER" id="PTHR10072:SF41">
    <property type="entry name" value="IRON-SULFUR CLUSTER ASSEMBLY 1 HOMOLOG, MITOCHONDRIAL"/>
    <property type="match status" value="1"/>
</dbReference>
<organism evidence="3 4">
    <name type="scientific">Candidatus Symbiobacter mobilis CR</name>
    <dbReference type="NCBI Taxonomy" id="946483"/>
    <lineage>
        <taxon>Bacteria</taxon>
        <taxon>Pseudomonadati</taxon>
        <taxon>Pseudomonadota</taxon>
        <taxon>Betaproteobacteria</taxon>
        <taxon>Burkholderiales</taxon>
        <taxon>Comamonadaceae</taxon>
    </lineage>
</organism>
<dbReference type="GO" id="GO:0051537">
    <property type="term" value="F:2 iron, 2 sulfur cluster binding"/>
    <property type="evidence" value="ECO:0007669"/>
    <property type="project" value="TreeGrafter"/>
</dbReference>
<comment type="similarity">
    <text evidence="1">Belongs to the HesB/IscA family.</text>
</comment>
<gene>
    <name evidence="3" type="primary">iscA</name>
    <name evidence="3" type="ORF">Cenrod_0925</name>
</gene>
<dbReference type="eggNOG" id="COG0316">
    <property type="taxonomic scope" value="Bacteria"/>
</dbReference>
<dbReference type="AlphaFoldDB" id="U5N9V5"/>
<dbReference type="InterPro" id="IPR016092">
    <property type="entry name" value="ATAP"/>
</dbReference>
<dbReference type="KEGG" id="cbx:Cenrod_0925"/>
<proteinExistence type="inferred from homology"/>
<dbReference type="SUPFAM" id="SSF89360">
    <property type="entry name" value="HesB-like domain"/>
    <property type="match status" value="1"/>
</dbReference>
<dbReference type="PANTHER" id="PTHR10072">
    <property type="entry name" value="IRON-SULFUR CLUSTER ASSEMBLY PROTEIN"/>
    <property type="match status" value="1"/>
</dbReference>
<protein>
    <submittedName>
        <fullName evidence="3">Iron-sulfur cluster assembly protein</fullName>
    </submittedName>
</protein>
<dbReference type="GO" id="GO:0016226">
    <property type="term" value="P:iron-sulfur cluster assembly"/>
    <property type="evidence" value="ECO:0007669"/>
    <property type="project" value="InterPro"/>
</dbReference>
<keyword evidence="4" id="KW-1185">Reference proteome</keyword>
<dbReference type="NCBIfam" id="TIGR00049">
    <property type="entry name" value="iron-sulfur cluster assembly accessory protein"/>
    <property type="match status" value="1"/>
</dbReference>
<evidence type="ECO:0000313" key="3">
    <source>
        <dbReference type="EMBL" id="AGX87028.1"/>
    </source>
</evidence>